<protein>
    <submittedName>
        <fullName evidence="1">Uncharacterized protein</fullName>
    </submittedName>
</protein>
<evidence type="ECO:0000313" key="1">
    <source>
        <dbReference type="EMBL" id="APS00279.1"/>
    </source>
</evidence>
<sequence length="122" mass="13968">MKPLSPHHDDVFSKIHLLGVNTVQNVILKPQVLNPHLFSHAIDPNNAKKAPERAVRSSMVHRDLDTALASLSAISKLEHKLSRFYIDLTFTSLNQQAKPDLEELMNSKQYEYQSEFAKRYLT</sequence>
<proteinExistence type="predicted"/>
<name>A0A1L6MXR8_9BACT</name>
<evidence type="ECO:0000313" key="2">
    <source>
        <dbReference type="Proteomes" id="UP000185544"/>
    </source>
</evidence>
<dbReference type="RefSeq" id="WP_075276944.1">
    <property type="nucleotide sequence ID" value="NZ_CP016908.1"/>
</dbReference>
<dbReference type="Proteomes" id="UP000185544">
    <property type="component" value="Chromosome"/>
</dbReference>
<dbReference type="KEGG" id="pabo:BCY86_05965"/>
<dbReference type="STRING" id="1882918.BCY86_05965"/>
<dbReference type="AlphaFoldDB" id="A0A1L6MXR8"/>
<reference evidence="1 2" key="1">
    <citation type="submission" date="2016-08" db="EMBL/GenBank/DDBJ databases">
        <title>Identification and validation of antigenic proteins from Pajaroellobacter abortibovis using de-novo genome sequence assembly and reverse vaccinology.</title>
        <authorList>
            <person name="Welly B.T."/>
            <person name="Miller M.R."/>
            <person name="Stott J.L."/>
            <person name="Blanchard M.T."/>
            <person name="Islas-Trejo A.D."/>
            <person name="O'Rourke S.M."/>
            <person name="Young A.E."/>
            <person name="Medrano J.F."/>
            <person name="Van Eenennaam A.L."/>
        </authorList>
    </citation>
    <scope>NUCLEOTIDE SEQUENCE [LARGE SCALE GENOMIC DNA]</scope>
    <source>
        <strain evidence="1 2">BTF92-0548A/99-0131</strain>
    </source>
</reference>
<gene>
    <name evidence="1" type="ORF">BCY86_05965</name>
</gene>
<organism evidence="1 2">
    <name type="scientific">Pajaroellobacter abortibovis</name>
    <dbReference type="NCBI Taxonomy" id="1882918"/>
    <lineage>
        <taxon>Bacteria</taxon>
        <taxon>Pseudomonadati</taxon>
        <taxon>Myxococcota</taxon>
        <taxon>Polyangia</taxon>
        <taxon>Polyangiales</taxon>
        <taxon>Polyangiaceae</taxon>
    </lineage>
</organism>
<dbReference type="EMBL" id="CP016908">
    <property type="protein sequence ID" value="APS00279.1"/>
    <property type="molecule type" value="Genomic_DNA"/>
</dbReference>
<dbReference type="OrthoDB" id="5523021at2"/>
<keyword evidence="2" id="KW-1185">Reference proteome</keyword>
<accession>A0A1L6MXR8</accession>